<evidence type="ECO:0000313" key="1">
    <source>
        <dbReference type="EMBL" id="RVW21635.1"/>
    </source>
</evidence>
<name>A0A438CEL2_VITVI</name>
<comment type="caution">
    <text evidence="1">The sequence shown here is derived from an EMBL/GenBank/DDBJ whole genome shotgun (WGS) entry which is preliminary data.</text>
</comment>
<gene>
    <name evidence="1" type="ORF">CK203_107464</name>
</gene>
<proteinExistence type="predicted"/>
<dbReference type="Proteomes" id="UP000288805">
    <property type="component" value="Unassembled WGS sequence"/>
</dbReference>
<reference evidence="1 2" key="1">
    <citation type="journal article" date="2018" name="PLoS Genet.">
        <title>Population sequencing reveals clonal diversity and ancestral inbreeding in the grapevine cultivar Chardonnay.</title>
        <authorList>
            <person name="Roach M.J."/>
            <person name="Johnson D.L."/>
            <person name="Bohlmann J."/>
            <person name="van Vuuren H.J."/>
            <person name="Jones S.J."/>
            <person name="Pretorius I.S."/>
            <person name="Schmidt S.A."/>
            <person name="Borneman A.R."/>
        </authorList>
    </citation>
    <scope>NUCLEOTIDE SEQUENCE [LARGE SCALE GENOMIC DNA]</scope>
    <source>
        <strain evidence="2">cv. Chardonnay</strain>
        <tissue evidence="1">Leaf</tissue>
    </source>
</reference>
<organism evidence="1 2">
    <name type="scientific">Vitis vinifera</name>
    <name type="common">Grape</name>
    <dbReference type="NCBI Taxonomy" id="29760"/>
    <lineage>
        <taxon>Eukaryota</taxon>
        <taxon>Viridiplantae</taxon>
        <taxon>Streptophyta</taxon>
        <taxon>Embryophyta</taxon>
        <taxon>Tracheophyta</taxon>
        <taxon>Spermatophyta</taxon>
        <taxon>Magnoliopsida</taxon>
        <taxon>eudicotyledons</taxon>
        <taxon>Gunneridae</taxon>
        <taxon>Pentapetalae</taxon>
        <taxon>rosids</taxon>
        <taxon>Vitales</taxon>
        <taxon>Vitaceae</taxon>
        <taxon>Viteae</taxon>
        <taxon>Vitis</taxon>
    </lineage>
</organism>
<sequence length="118" mass="13377">MKCRVDTLQYTIFRQYIAEISRHFPPCFFLNSADNVSKPATSGIKAKEGYVEENVEHGTKDAQLTSTPIFLGLSGKLFYRLVAHDILAFEGTTGEVISIKMHRWTHQCDFTQHVPNEG</sequence>
<dbReference type="AlphaFoldDB" id="A0A438CEL2"/>
<evidence type="ECO:0000313" key="2">
    <source>
        <dbReference type="Proteomes" id="UP000288805"/>
    </source>
</evidence>
<protein>
    <submittedName>
        <fullName evidence="1">Uncharacterized protein</fullName>
    </submittedName>
</protein>
<dbReference type="EMBL" id="QGNW01002277">
    <property type="protein sequence ID" value="RVW21635.1"/>
    <property type="molecule type" value="Genomic_DNA"/>
</dbReference>
<accession>A0A438CEL2</accession>